<dbReference type="Pfam" id="PF06114">
    <property type="entry name" value="Peptidase_M78"/>
    <property type="match status" value="1"/>
</dbReference>
<dbReference type="OrthoDB" id="5382606at2"/>
<proteinExistence type="predicted"/>
<comment type="caution">
    <text evidence="2">The sequence shown here is derived from an EMBL/GenBank/DDBJ whole genome shotgun (WGS) entry which is preliminary data.</text>
</comment>
<dbReference type="InterPro" id="IPR010359">
    <property type="entry name" value="IrrE_HExxH"/>
</dbReference>
<evidence type="ECO:0000259" key="1">
    <source>
        <dbReference type="Pfam" id="PF06114"/>
    </source>
</evidence>
<sequence>MTPLWLEEAVEECGFTAPSRFPRNLSTEIPSRLSVKVVALPHLTPQAVRDWLLRRGIRQPVEGDASDFHGCMVAKAGHGFLFVDRSEENAEQRFTVAHELSHFILDQWLPRQRALRVFGEQILPVLDGLRKPTPDEAMTALFEKLSLGPPVDLMARDASGHYARRAVMDSEWRADLLGLELLAPAKLVVPLVMDLPAEEATGLLFFRYGLPREKADTYVQELHRRMRTPRFSIEQFLGVEGG</sequence>
<dbReference type="EMBL" id="VIFM01000234">
    <property type="protein sequence ID" value="TQF10717.1"/>
    <property type="molecule type" value="Genomic_DNA"/>
</dbReference>
<organism evidence="2 3">
    <name type="scientific">Myxococcus llanfairpwllgwyngyllgogerychwyrndrobwllllantysiliogogogochensis</name>
    <dbReference type="NCBI Taxonomy" id="2590453"/>
    <lineage>
        <taxon>Bacteria</taxon>
        <taxon>Pseudomonadati</taxon>
        <taxon>Myxococcota</taxon>
        <taxon>Myxococcia</taxon>
        <taxon>Myxococcales</taxon>
        <taxon>Cystobacterineae</taxon>
        <taxon>Myxococcaceae</taxon>
        <taxon>Myxococcus</taxon>
    </lineage>
</organism>
<evidence type="ECO:0000313" key="3">
    <source>
        <dbReference type="Proteomes" id="UP000315369"/>
    </source>
</evidence>
<dbReference type="RefSeq" id="WP_141647514.1">
    <property type="nucleotide sequence ID" value="NZ_VIFM01000234.1"/>
</dbReference>
<dbReference type="Proteomes" id="UP000315369">
    <property type="component" value="Unassembled WGS sequence"/>
</dbReference>
<name>A0A540WPB2_9BACT</name>
<reference evidence="2 3" key="1">
    <citation type="submission" date="2019-06" db="EMBL/GenBank/DDBJ databases">
        <authorList>
            <person name="Livingstone P."/>
            <person name="Whitworth D."/>
        </authorList>
    </citation>
    <scope>NUCLEOTIDE SEQUENCE [LARGE SCALE GENOMIC DNA]</scope>
    <source>
        <strain evidence="2 3">AM401</strain>
    </source>
</reference>
<accession>A0A540WPB2</accession>
<feature type="domain" description="IrrE N-terminal-like" evidence="1">
    <location>
        <begin position="65"/>
        <end position="109"/>
    </location>
</feature>
<dbReference type="AlphaFoldDB" id="A0A540WPB2"/>
<dbReference type="Gene3D" id="1.10.10.2910">
    <property type="match status" value="1"/>
</dbReference>
<gene>
    <name evidence="2" type="ORF">FJV41_38040</name>
</gene>
<evidence type="ECO:0000313" key="2">
    <source>
        <dbReference type="EMBL" id="TQF10717.1"/>
    </source>
</evidence>
<protein>
    <submittedName>
        <fullName evidence="2">ImmA/IrrE family metallo-endopeptidase</fullName>
    </submittedName>
</protein>
<keyword evidence="3" id="KW-1185">Reference proteome</keyword>